<gene>
    <name evidence="1" type="ORF">CDAR_166971</name>
</gene>
<proteinExistence type="predicted"/>
<accession>A0AAV4VX46</accession>
<name>A0AAV4VX46_9ARAC</name>
<evidence type="ECO:0000313" key="1">
    <source>
        <dbReference type="EMBL" id="GIY74043.1"/>
    </source>
</evidence>
<comment type="caution">
    <text evidence="1">The sequence shown here is derived from an EMBL/GenBank/DDBJ whole genome shotgun (WGS) entry which is preliminary data.</text>
</comment>
<sequence length="107" mass="12242">MDPGLYSGESMARPANRSILELTFLEGEFCPVVEAKSEARTIPGRKVPFCSVCICMIRTRQKFRRVVETHSGCTYYSRKKSSFCSVCICMIRTRFVFVCGYESPEKF</sequence>
<dbReference type="Proteomes" id="UP001054837">
    <property type="component" value="Unassembled WGS sequence"/>
</dbReference>
<keyword evidence="2" id="KW-1185">Reference proteome</keyword>
<organism evidence="1 2">
    <name type="scientific">Caerostris darwini</name>
    <dbReference type="NCBI Taxonomy" id="1538125"/>
    <lineage>
        <taxon>Eukaryota</taxon>
        <taxon>Metazoa</taxon>
        <taxon>Ecdysozoa</taxon>
        <taxon>Arthropoda</taxon>
        <taxon>Chelicerata</taxon>
        <taxon>Arachnida</taxon>
        <taxon>Araneae</taxon>
        <taxon>Araneomorphae</taxon>
        <taxon>Entelegynae</taxon>
        <taxon>Araneoidea</taxon>
        <taxon>Araneidae</taxon>
        <taxon>Caerostris</taxon>
    </lineage>
</organism>
<evidence type="ECO:0000313" key="2">
    <source>
        <dbReference type="Proteomes" id="UP001054837"/>
    </source>
</evidence>
<dbReference type="AlphaFoldDB" id="A0AAV4VX46"/>
<protein>
    <submittedName>
        <fullName evidence="1">Uncharacterized protein</fullName>
    </submittedName>
</protein>
<reference evidence="1 2" key="1">
    <citation type="submission" date="2021-06" db="EMBL/GenBank/DDBJ databases">
        <title>Caerostris darwini draft genome.</title>
        <authorList>
            <person name="Kono N."/>
            <person name="Arakawa K."/>
        </authorList>
    </citation>
    <scope>NUCLEOTIDE SEQUENCE [LARGE SCALE GENOMIC DNA]</scope>
</reference>
<dbReference type="EMBL" id="BPLQ01013685">
    <property type="protein sequence ID" value="GIY74043.1"/>
    <property type="molecule type" value="Genomic_DNA"/>
</dbReference>